<reference evidence="2" key="1">
    <citation type="submission" date="2020-09" db="EMBL/GenBank/DDBJ databases">
        <authorList>
            <person name="Kikuchi T."/>
        </authorList>
    </citation>
    <scope>NUCLEOTIDE SEQUENCE</scope>
    <source>
        <strain evidence="2">Ka4C1</strain>
    </source>
</reference>
<organism evidence="2 3">
    <name type="scientific">Bursaphelenchus xylophilus</name>
    <name type="common">Pinewood nematode worm</name>
    <name type="synonym">Aphelenchoides xylophilus</name>
    <dbReference type="NCBI Taxonomy" id="6326"/>
    <lineage>
        <taxon>Eukaryota</taxon>
        <taxon>Metazoa</taxon>
        <taxon>Ecdysozoa</taxon>
        <taxon>Nematoda</taxon>
        <taxon>Chromadorea</taxon>
        <taxon>Rhabditida</taxon>
        <taxon>Tylenchina</taxon>
        <taxon>Tylenchomorpha</taxon>
        <taxon>Aphelenchoidea</taxon>
        <taxon>Aphelenchoididae</taxon>
        <taxon>Bursaphelenchus</taxon>
    </lineage>
</organism>
<evidence type="ECO:0000313" key="3">
    <source>
        <dbReference type="Proteomes" id="UP000659654"/>
    </source>
</evidence>
<keyword evidence="3" id="KW-1185">Reference proteome</keyword>
<evidence type="ECO:0000256" key="1">
    <source>
        <dbReference type="SAM" id="MobiDB-lite"/>
    </source>
</evidence>
<sequence>MEKRKKSGEGVSKAGSEDVQKIASRPMFSLDARNKLEKARPMFSLDARNKLEKGVSKAGSEDECGDHFGVQIA</sequence>
<evidence type="ECO:0000313" key="2">
    <source>
        <dbReference type="EMBL" id="CAD5232625.1"/>
    </source>
</evidence>
<name>A0A7I8XIT4_BURXY</name>
<proteinExistence type="predicted"/>
<dbReference type="Proteomes" id="UP000582659">
    <property type="component" value="Unassembled WGS sequence"/>
</dbReference>
<dbReference type="EMBL" id="CAJFDI010000005">
    <property type="protein sequence ID" value="CAD5232625.1"/>
    <property type="molecule type" value="Genomic_DNA"/>
</dbReference>
<dbReference type="EMBL" id="CAJFCV020000005">
    <property type="protein sequence ID" value="CAG9125320.1"/>
    <property type="molecule type" value="Genomic_DNA"/>
</dbReference>
<gene>
    <name evidence="2" type="ORF">BXYJ_LOCUS12716</name>
</gene>
<feature type="region of interest" description="Disordered" evidence="1">
    <location>
        <begin position="54"/>
        <end position="73"/>
    </location>
</feature>
<dbReference type="AlphaFoldDB" id="A0A7I8XIT4"/>
<feature type="region of interest" description="Disordered" evidence="1">
    <location>
        <begin position="1"/>
        <end position="26"/>
    </location>
</feature>
<comment type="caution">
    <text evidence="2">The sequence shown here is derived from an EMBL/GenBank/DDBJ whole genome shotgun (WGS) entry which is preliminary data.</text>
</comment>
<protein>
    <submittedName>
        <fullName evidence="2">(pine wood nematode) hypothetical protein</fullName>
    </submittedName>
</protein>
<dbReference type="Proteomes" id="UP000659654">
    <property type="component" value="Unassembled WGS sequence"/>
</dbReference>
<accession>A0A7I8XIT4</accession>